<keyword evidence="6" id="KW-0808">Transferase</keyword>
<protein>
    <recommendedName>
        <fullName evidence="6">Methyltransferase</fullName>
        <ecNumber evidence="6">2.1.1.-</ecNumber>
    </recommendedName>
</protein>
<comment type="similarity">
    <text evidence="2 6">Belongs to the methyltransferase superfamily.</text>
</comment>
<sequence>MGSTNPIKRHTRQWKLLDCVSIAMMCAIFVLFMLVFTSLGDSLAASGQRYLDQADQADAASPDFWEEVEKGLTVVGCALRYTDHMPCHDAKRAKSFAKERNHYRERHCPPREEKFRCLIPPPIDYRIPIPWPKSLHKIYFNNTPHGNIAELKADQGWMNQAGDYFEFPGGGTMFPEGAERYVQTLGKYIPIGTSQIRTALDIGCGVASFGAYLLKKDILTMSMAPRDSHKAQIQFALERGIPAFVGILGTQRLQFPSFAFDLIHCSRCLVPFSAYNGSYFIEVDRILRPGGYFVLSGPPVNWPGKQREYEILQELITKKLCYTLVSITENTGIWKKPTNASCYIARQEQTPPICEDEDPNKAWYTPLDECITQLPQAKVDTSGAESLDWQKRLETVPKRLAEMLPGEDILFASDMRRWHHRLQYYKQTLGIAIGSQRYRNVMDMNAVYGGFAANIAAANDPVWVMNVVPAFGPNTLHAIYDRGLLGVVHDWCEAFSTYPRTYDLIHAATMQSFTTLQKSCKKYLHCCRCSLAEVMIEMDRILRPEGTVIIRDSPGMIAHVVKVAKAIGWSFEISESEPGAPGKEQILVARKEFWKVDNIATQ</sequence>
<accession>A0ABP1AIX4</accession>
<evidence type="ECO:0000313" key="7">
    <source>
        <dbReference type="EMBL" id="CAK9862499.1"/>
    </source>
</evidence>
<reference evidence="7" key="1">
    <citation type="submission" date="2024-03" db="EMBL/GenBank/DDBJ databases">
        <authorList>
            <consortium name="ELIXIR-Norway"/>
            <consortium name="Elixir Norway"/>
        </authorList>
    </citation>
    <scope>NUCLEOTIDE SEQUENCE</scope>
</reference>
<keyword evidence="6" id="KW-1133">Transmembrane helix</keyword>
<evidence type="ECO:0000256" key="5">
    <source>
        <dbReference type="ARBA" id="ARBA00037847"/>
    </source>
</evidence>
<feature type="transmembrane region" description="Helical" evidence="6">
    <location>
        <begin position="16"/>
        <end position="39"/>
    </location>
</feature>
<evidence type="ECO:0000256" key="3">
    <source>
        <dbReference type="ARBA" id="ARBA00022603"/>
    </source>
</evidence>
<evidence type="ECO:0000256" key="2">
    <source>
        <dbReference type="ARBA" id="ARBA00008361"/>
    </source>
</evidence>
<keyword evidence="4 6" id="KW-0735">Signal-anchor</keyword>
<dbReference type="Proteomes" id="UP001497522">
    <property type="component" value="Chromosome 13"/>
</dbReference>
<dbReference type="EC" id="2.1.1.-" evidence="6"/>
<keyword evidence="8" id="KW-1185">Reference proteome</keyword>
<comment type="subcellular location">
    <subcellularLocation>
        <location evidence="5">Endomembrane system</location>
        <topology evidence="5">Single-pass membrane protein</topology>
    </subcellularLocation>
    <subcellularLocation>
        <location evidence="1 6">Membrane</location>
        <topology evidence="1 6">Single-pass type II membrane protein</topology>
    </subcellularLocation>
</comment>
<keyword evidence="6" id="KW-0472">Membrane</keyword>
<organism evidence="7 8">
    <name type="scientific">Sphagnum jensenii</name>
    <dbReference type="NCBI Taxonomy" id="128206"/>
    <lineage>
        <taxon>Eukaryota</taxon>
        <taxon>Viridiplantae</taxon>
        <taxon>Streptophyta</taxon>
        <taxon>Embryophyta</taxon>
        <taxon>Bryophyta</taxon>
        <taxon>Sphagnophytina</taxon>
        <taxon>Sphagnopsida</taxon>
        <taxon>Sphagnales</taxon>
        <taxon>Sphagnaceae</taxon>
        <taxon>Sphagnum</taxon>
    </lineage>
</organism>
<evidence type="ECO:0000256" key="6">
    <source>
        <dbReference type="RuleBase" id="RU366043"/>
    </source>
</evidence>
<gene>
    <name evidence="7" type="ORF">CSSPJE1EN2_LOCUS5494</name>
</gene>
<dbReference type="PANTHER" id="PTHR10108:SF763">
    <property type="entry name" value="PECTIN METHYLTRANSFERASE QUA3-RELATED"/>
    <property type="match status" value="1"/>
</dbReference>
<dbReference type="EMBL" id="OZ023714">
    <property type="protein sequence ID" value="CAK9862499.1"/>
    <property type="molecule type" value="Genomic_DNA"/>
</dbReference>
<name>A0ABP1AIX4_9BRYO</name>
<evidence type="ECO:0000313" key="8">
    <source>
        <dbReference type="Proteomes" id="UP001497522"/>
    </source>
</evidence>
<keyword evidence="6" id="KW-0325">Glycoprotein</keyword>
<keyword evidence="6" id="KW-0812">Transmembrane</keyword>
<dbReference type="Gene3D" id="3.40.50.150">
    <property type="entry name" value="Vaccinia Virus protein VP39"/>
    <property type="match status" value="1"/>
</dbReference>
<dbReference type="PANTHER" id="PTHR10108">
    <property type="entry name" value="SAM-DEPENDENT METHYLTRANSFERASE"/>
    <property type="match status" value="1"/>
</dbReference>
<evidence type="ECO:0000256" key="4">
    <source>
        <dbReference type="ARBA" id="ARBA00022968"/>
    </source>
</evidence>
<dbReference type="InterPro" id="IPR004159">
    <property type="entry name" value="Put_SAM_MeTrfase"/>
</dbReference>
<dbReference type="InterPro" id="IPR029063">
    <property type="entry name" value="SAM-dependent_MTases_sf"/>
</dbReference>
<dbReference type="SUPFAM" id="SSF53335">
    <property type="entry name" value="S-adenosyl-L-methionine-dependent methyltransferases"/>
    <property type="match status" value="2"/>
</dbReference>
<evidence type="ECO:0000256" key="1">
    <source>
        <dbReference type="ARBA" id="ARBA00004606"/>
    </source>
</evidence>
<proteinExistence type="inferred from homology"/>
<dbReference type="Pfam" id="PF03141">
    <property type="entry name" value="Methyltransf_29"/>
    <property type="match status" value="1"/>
</dbReference>
<keyword evidence="3 6" id="KW-0489">Methyltransferase</keyword>